<dbReference type="PROSITE" id="PS50987">
    <property type="entry name" value="HTH_ARSR_2"/>
    <property type="match status" value="1"/>
</dbReference>
<dbReference type="PANTHER" id="PTHR43132">
    <property type="entry name" value="ARSENICAL RESISTANCE OPERON REPRESSOR ARSR-RELATED"/>
    <property type="match status" value="1"/>
</dbReference>
<dbReference type="InterPro" id="IPR036388">
    <property type="entry name" value="WH-like_DNA-bd_sf"/>
</dbReference>
<proteinExistence type="predicted"/>
<dbReference type="Pfam" id="PF12840">
    <property type="entry name" value="HTH_20"/>
    <property type="match status" value="1"/>
</dbReference>
<name>A0A1H1CW34_9ACTN</name>
<reference evidence="6" key="1">
    <citation type="submission" date="2016-10" db="EMBL/GenBank/DDBJ databases">
        <authorList>
            <person name="Varghese N."/>
            <person name="Submissions S."/>
        </authorList>
    </citation>
    <scope>NUCLEOTIDE SEQUENCE [LARGE SCALE GENOMIC DNA]</scope>
    <source>
        <strain evidence="6">DSM 44142</strain>
    </source>
</reference>
<dbReference type="CDD" id="cd00090">
    <property type="entry name" value="HTH_ARSR"/>
    <property type="match status" value="1"/>
</dbReference>
<gene>
    <name evidence="5" type="ORF">SAMN04489765_1411</name>
</gene>
<dbReference type="InterPro" id="IPR051011">
    <property type="entry name" value="Metal_resp_trans_reg"/>
</dbReference>
<evidence type="ECO:0000256" key="1">
    <source>
        <dbReference type="ARBA" id="ARBA00023015"/>
    </source>
</evidence>
<dbReference type="OrthoDB" id="3460651at2"/>
<dbReference type="PANTHER" id="PTHR43132:SF6">
    <property type="entry name" value="HTH-TYPE TRANSCRIPTIONAL REPRESSOR CZRA"/>
    <property type="match status" value="1"/>
</dbReference>
<organism evidence="5 6">
    <name type="scientific">Tsukamurella pulmonis</name>
    <dbReference type="NCBI Taxonomy" id="47312"/>
    <lineage>
        <taxon>Bacteria</taxon>
        <taxon>Bacillati</taxon>
        <taxon>Actinomycetota</taxon>
        <taxon>Actinomycetes</taxon>
        <taxon>Mycobacteriales</taxon>
        <taxon>Tsukamurellaceae</taxon>
        <taxon>Tsukamurella</taxon>
    </lineage>
</organism>
<keyword evidence="3" id="KW-0804">Transcription</keyword>
<dbReference type="EMBL" id="FNLF01000002">
    <property type="protein sequence ID" value="SDQ68487.1"/>
    <property type="molecule type" value="Genomic_DNA"/>
</dbReference>
<dbReference type="AlphaFoldDB" id="A0A1H1CW34"/>
<dbReference type="InterPro" id="IPR045981">
    <property type="entry name" value="DUF5937"/>
</dbReference>
<dbReference type="RefSeq" id="WP_068566549.1">
    <property type="nucleotide sequence ID" value="NZ_FNLF01000002.1"/>
</dbReference>
<evidence type="ECO:0000313" key="6">
    <source>
        <dbReference type="Proteomes" id="UP000183053"/>
    </source>
</evidence>
<dbReference type="SMART" id="SM00418">
    <property type="entry name" value="HTH_ARSR"/>
    <property type="match status" value="1"/>
</dbReference>
<dbReference type="GO" id="GO:0003677">
    <property type="term" value="F:DNA binding"/>
    <property type="evidence" value="ECO:0007669"/>
    <property type="project" value="UniProtKB-KW"/>
</dbReference>
<protein>
    <submittedName>
        <fullName evidence="5">MarR family protein</fullName>
    </submittedName>
</protein>
<dbReference type="InterPro" id="IPR036390">
    <property type="entry name" value="WH_DNA-bd_sf"/>
</dbReference>
<evidence type="ECO:0000256" key="2">
    <source>
        <dbReference type="ARBA" id="ARBA00023125"/>
    </source>
</evidence>
<dbReference type="InterPro" id="IPR001845">
    <property type="entry name" value="HTH_ArsR_DNA-bd_dom"/>
</dbReference>
<keyword evidence="1" id="KW-0805">Transcription regulation</keyword>
<evidence type="ECO:0000256" key="3">
    <source>
        <dbReference type="ARBA" id="ARBA00023163"/>
    </source>
</evidence>
<dbReference type="InterPro" id="IPR011991">
    <property type="entry name" value="ArsR-like_HTH"/>
</dbReference>
<dbReference type="GO" id="GO:0003700">
    <property type="term" value="F:DNA-binding transcription factor activity"/>
    <property type="evidence" value="ECO:0007669"/>
    <property type="project" value="InterPro"/>
</dbReference>
<dbReference type="Gene3D" id="1.10.10.10">
    <property type="entry name" value="Winged helix-like DNA-binding domain superfamily/Winged helix DNA-binding domain"/>
    <property type="match status" value="1"/>
</dbReference>
<dbReference type="Proteomes" id="UP000183053">
    <property type="component" value="Unassembled WGS sequence"/>
</dbReference>
<keyword evidence="2" id="KW-0238">DNA-binding</keyword>
<dbReference type="SUPFAM" id="SSF46785">
    <property type="entry name" value="Winged helix' DNA-binding domain"/>
    <property type="match status" value="1"/>
</dbReference>
<evidence type="ECO:0000259" key="4">
    <source>
        <dbReference type="PROSITE" id="PS50987"/>
    </source>
</evidence>
<sequence>MLTYVLDVRDLSDVRFVLAPLNETALSLFHLNSEHDGAAHLHRWRENARAQSDRYDHRLISALIAPSGKAIPDFLTPVPEPGVSRPSLTEGLTAIAETDPALIHTQLDELREGADPSPALARLLDDPERAGPRIAGALERYHRVTIAPIWPAVNRILEADVTFRGRELALGGPTQLFASLNPNLSWDRDGRLRLDLAYARDAGEYATAGRGLVLIPSVFLTRLVSAHSPETAAPHVGYPARGSATLTESVREVPPGALRRLIGGAKADVLHALDEPVAVSEVARRLEISPSAVSQSLRVLYENGLIDRARSGREVLYRRTTEGDRLVRGHRP</sequence>
<keyword evidence="6" id="KW-1185">Reference proteome</keyword>
<dbReference type="Pfam" id="PF19361">
    <property type="entry name" value="DUF5937"/>
    <property type="match status" value="1"/>
</dbReference>
<feature type="domain" description="HTH arsR-type" evidence="4">
    <location>
        <begin position="246"/>
        <end position="332"/>
    </location>
</feature>
<dbReference type="STRING" id="47312.SAMN04489765_1411"/>
<accession>A0A1H1CW34</accession>
<evidence type="ECO:0000313" key="5">
    <source>
        <dbReference type="EMBL" id="SDQ68487.1"/>
    </source>
</evidence>